<reference evidence="7 8" key="1">
    <citation type="journal article" date="2018" name="G3 (Bethesda)">
        <title>Phylogenetic and Phylogenomic Definition of Rhizopus Species.</title>
        <authorList>
            <person name="Gryganskyi A.P."/>
            <person name="Golan J."/>
            <person name="Dolatabadi S."/>
            <person name="Mondo S."/>
            <person name="Robb S."/>
            <person name="Idnurm A."/>
            <person name="Muszewska A."/>
            <person name="Steczkiewicz K."/>
            <person name="Masonjones S."/>
            <person name="Liao H.L."/>
            <person name="Gajdeczka M.T."/>
            <person name="Anike F."/>
            <person name="Vuek A."/>
            <person name="Anishchenko I.M."/>
            <person name="Voigt K."/>
            <person name="de Hoog G.S."/>
            <person name="Smith M.E."/>
            <person name="Heitman J."/>
            <person name="Vilgalys R."/>
            <person name="Stajich J.E."/>
        </authorList>
    </citation>
    <scope>NUCLEOTIDE SEQUENCE [LARGE SCALE GENOMIC DNA]</scope>
    <source>
        <strain evidence="7 8">LSU 92-RS-03</strain>
    </source>
</reference>
<evidence type="ECO:0000256" key="2">
    <source>
        <dbReference type="ARBA" id="ARBA00022553"/>
    </source>
</evidence>
<evidence type="ECO:0000259" key="6">
    <source>
        <dbReference type="Pfam" id="PF19675"/>
    </source>
</evidence>
<protein>
    <recommendedName>
        <fullName evidence="1">Origin recognition complex subunit 3</fullName>
    </recommendedName>
</protein>
<organism evidence="7 8">
    <name type="scientific">Rhizopus stolonifer</name>
    <name type="common">Rhizopus nigricans</name>
    <dbReference type="NCBI Taxonomy" id="4846"/>
    <lineage>
        <taxon>Eukaryota</taxon>
        <taxon>Fungi</taxon>
        <taxon>Fungi incertae sedis</taxon>
        <taxon>Mucoromycota</taxon>
        <taxon>Mucoromycotina</taxon>
        <taxon>Mucoromycetes</taxon>
        <taxon>Mucorales</taxon>
        <taxon>Mucorineae</taxon>
        <taxon>Rhizopodaceae</taxon>
        <taxon>Rhizopus</taxon>
    </lineage>
</organism>
<keyword evidence="8" id="KW-1185">Reference proteome</keyword>
<keyword evidence="2" id="KW-0597">Phosphoprotein</keyword>
<dbReference type="STRING" id="4846.A0A367JFJ7"/>
<dbReference type="Pfam" id="PF19675">
    <property type="entry name" value="ORC3_ins"/>
    <property type="match status" value="1"/>
</dbReference>
<dbReference type="GO" id="GO:0005664">
    <property type="term" value="C:nuclear origin of replication recognition complex"/>
    <property type="evidence" value="ECO:0007669"/>
    <property type="project" value="InterPro"/>
</dbReference>
<dbReference type="InterPro" id="IPR040855">
    <property type="entry name" value="ORC_WH_C"/>
</dbReference>
<evidence type="ECO:0000256" key="4">
    <source>
        <dbReference type="ARBA" id="ARBA00045241"/>
    </source>
</evidence>
<evidence type="ECO:0000313" key="7">
    <source>
        <dbReference type="EMBL" id="RCH88666.1"/>
    </source>
</evidence>
<dbReference type="GO" id="GO:0006270">
    <property type="term" value="P:DNA replication initiation"/>
    <property type="evidence" value="ECO:0007669"/>
    <property type="project" value="TreeGrafter"/>
</dbReference>
<feature type="domain" description="Origin recognition complex subunit 3 winged helix C-terminal" evidence="5">
    <location>
        <begin position="291"/>
        <end position="400"/>
    </location>
</feature>
<sequence>MHHFYGNPLSVFLPLFEQDSQDTKETIQDWLDRDMLSEHHVTHIRMLSSFRNYIESLVDTQPKKALCLLEDDHVLLTEILPVLLHDIKTYQQEFRLGFNLVVLLQAQFPRFSSLRKSRHLLLLESLEANTQEIPKMIALLTNLVRKMDETHTNELLAELRKLVNQHDYQNINQIALEQLSVWEARYQNLVGADDSYTARMERKAKRLEGMVLPEDDGGGRHTETAKKVQTQSIEHLKRKGTEASKIAMSIADWLDKTLSHYLRPYTTVPLFELVYYTNVVLHEKSFAPQPRASVQTALTQPQHYINCSCCNTEKTDQILPSEDDACILYKLYLECGRMINLYDWYIAFESFVERESRPSKKTMIKNEVQARFIRSVAELQFLGFIKPTQRKTDHVLRLTWSNI</sequence>
<dbReference type="GO" id="GO:0005656">
    <property type="term" value="C:nuclear pre-replicative complex"/>
    <property type="evidence" value="ECO:0007669"/>
    <property type="project" value="TreeGrafter"/>
</dbReference>
<proteinExistence type="predicted"/>
<dbReference type="InterPro" id="IPR045663">
    <property type="entry name" value="ORC3_ins"/>
</dbReference>
<dbReference type="GO" id="GO:0003688">
    <property type="term" value="F:DNA replication origin binding"/>
    <property type="evidence" value="ECO:0007669"/>
    <property type="project" value="TreeGrafter"/>
</dbReference>
<dbReference type="GO" id="GO:0031261">
    <property type="term" value="C:DNA replication preinitiation complex"/>
    <property type="evidence" value="ECO:0007669"/>
    <property type="project" value="TreeGrafter"/>
</dbReference>
<evidence type="ECO:0000256" key="1">
    <source>
        <dbReference type="ARBA" id="ARBA00019085"/>
    </source>
</evidence>
<dbReference type="Proteomes" id="UP000253551">
    <property type="component" value="Unassembled WGS sequence"/>
</dbReference>
<comment type="function">
    <text evidence="4">Component of the origin recognition complex (ORC) that binds origins of replication. DNA-binding is ATP-dependent. The specific DNA sequences that define origins of replication have not been identified yet. ORC is required to assemble the pre-replication complex necessary to initiate DNA replication. Binds histone H3 and H4 trimethylation marks H3K9me3, H3K27me3 and H4K20me3.</text>
</comment>
<comment type="subunit">
    <text evidence="3">Component of ORC, a complex composed of at least 6 subunits: ORC1, ORC2, ORC3, ORC4, ORC5 and ORC6. ORC is regulated in a cell-cycle dependent manner. It is sequentially assembled at the exit from anaphase of mitosis and disassembled as cells enter S phase.</text>
</comment>
<gene>
    <name evidence="7" type="primary">ORC3_2</name>
    <name evidence="7" type="ORF">CU098_004453</name>
</gene>
<comment type="caution">
    <text evidence="7">The sequence shown here is derived from an EMBL/GenBank/DDBJ whole genome shotgun (WGS) entry which is preliminary data.</text>
</comment>
<dbReference type="EMBL" id="PJQM01003478">
    <property type="protein sequence ID" value="RCH88666.1"/>
    <property type="molecule type" value="Genomic_DNA"/>
</dbReference>
<dbReference type="PANTHER" id="PTHR12748">
    <property type="entry name" value="ORIGIN RECOGNITION COMPLEX SUBUNIT 3"/>
    <property type="match status" value="1"/>
</dbReference>
<dbReference type="PANTHER" id="PTHR12748:SF0">
    <property type="entry name" value="ORIGIN RECOGNITION COMPLEX SUBUNIT 3"/>
    <property type="match status" value="1"/>
</dbReference>
<evidence type="ECO:0000259" key="5">
    <source>
        <dbReference type="Pfam" id="PF18137"/>
    </source>
</evidence>
<dbReference type="OrthoDB" id="10265211at2759"/>
<name>A0A367JFJ7_RHIST</name>
<dbReference type="InterPro" id="IPR020795">
    <property type="entry name" value="ORC3"/>
</dbReference>
<dbReference type="Pfam" id="PF18137">
    <property type="entry name" value="WHD_ORC"/>
    <property type="match status" value="1"/>
</dbReference>
<evidence type="ECO:0000313" key="8">
    <source>
        <dbReference type="Proteomes" id="UP000253551"/>
    </source>
</evidence>
<evidence type="ECO:0000256" key="3">
    <source>
        <dbReference type="ARBA" id="ARBA00026084"/>
    </source>
</evidence>
<accession>A0A367JFJ7</accession>
<feature type="domain" description="Origin recognition complex subunit 3 insertion" evidence="6">
    <location>
        <begin position="35"/>
        <end position="278"/>
    </location>
</feature>
<dbReference type="CDD" id="cd20704">
    <property type="entry name" value="Orc3"/>
    <property type="match status" value="1"/>
</dbReference>
<dbReference type="AlphaFoldDB" id="A0A367JFJ7"/>